<evidence type="ECO:0000313" key="2">
    <source>
        <dbReference type="Proteomes" id="UP001062846"/>
    </source>
</evidence>
<dbReference type="Proteomes" id="UP001062846">
    <property type="component" value="Chromosome 10"/>
</dbReference>
<organism evidence="1 2">
    <name type="scientific">Rhododendron molle</name>
    <name type="common">Chinese azalea</name>
    <name type="synonym">Azalea mollis</name>
    <dbReference type="NCBI Taxonomy" id="49168"/>
    <lineage>
        <taxon>Eukaryota</taxon>
        <taxon>Viridiplantae</taxon>
        <taxon>Streptophyta</taxon>
        <taxon>Embryophyta</taxon>
        <taxon>Tracheophyta</taxon>
        <taxon>Spermatophyta</taxon>
        <taxon>Magnoliopsida</taxon>
        <taxon>eudicotyledons</taxon>
        <taxon>Gunneridae</taxon>
        <taxon>Pentapetalae</taxon>
        <taxon>asterids</taxon>
        <taxon>Ericales</taxon>
        <taxon>Ericaceae</taxon>
        <taxon>Ericoideae</taxon>
        <taxon>Rhodoreae</taxon>
        <taxon>Rhododendron</taxon>
    </lineage>
</organism>
<name>A0ACC0M3S2_RHOML</name>
<proteinExistence type="predicted"/>
<protein>
    <submittedName>
        <fullName evidence="1">Uncharacterized protein</fullName>
    </submittedName>
</protein>
<evidence type="ECO:0000313" key="1">
    <source>
        <dbReference type="EMBL" id="KAI8535426.1"/>
    </source>
</evidence>
<comment type="caution">
    <text evidence="1">The sequence shown here is derived from an EMBL/GenBank/DDBJ whole genome shotgun (WGS) entry which is preliminary data.</text>
</comment>
<accession>A0ACC0M3S2</accession>
<gene>
    <name evidence="1" type="ORF">RHMOL_Rhmol10G0172900</name>
</gene>
<sequence>MVEDPNHAGRLIVQPNPREVRAPAVNPNPVVGRPVPNPNMAALMAKMAKLEESVSKSEKISAGGIDLDCLCLYPNARLPDKFKMPDLPKFDASSDPKTHLYSYHSTMKLLSIKPEAMS</sequence>
<reference evidence="1" key="1">
    <citation type="submission" date="2022-02" db="EMBL/GenBank/DDBJ databases">
        <title>Plant Genome Project.</title>
        <authorList>
            <person name="Zhang R.-G."/>
        </authorList>
    </citation>
    <scope>NUCLEOTIDE SEQUENCE</scope>
    <source>
        <strain evidence="1">AT1</strain>
    </source>
</reference>
<dbReference type="EMBL" id="CM046397">
    <property type="protein sequence ID" value="KAI8535426.1"/>
    <property type="molecule type" value="Genomic_DNA"/>
</dbReference>
<keyword evidence="2" id="KW-1185">Reference proteome</keyword>